<dbReference type="InterPro" id="IPR038514">
    <property type="entry name" value="AAR2_C_sf"/>
</dbReference>
<sequence length="437" mass="49699">MASSGGGAAAARMDPEAATELARKGVTLLLLDVPQHTVLGLDTQVFSVGPRFRGIKMVPPGPHFLHYCSPSRHGNEFAPTVGFFLTTHPSQVVVRRWHAQEERLVTLSEEEEIRYSEAVKRFEFDDQLGPYNLDSFGDWKQLSSYLSQSVIERLEPIGGEITIALEASWMDRAPQTDMERRLMEQLREDKFAKKAPAQPERRGCYYTTIPASVKHRNISADELTLLNLDRVMFLFYYLLAYFGTTSLLETVLAKSYQGQEDLLLGELQFSFIAFMMGQSLEAFMQWKALVSLLLSCSEAGLENHTELAGYPNDPGSLFRTLAHFSPQMTPFGSFCSKHCNIIYSLIPKKPLHTRTQMFVKFIRVIYYQFKHGFQRTHDSRSSEDKGNSLFLDEAWFSRDIFLYRLSKDFLAVIFEAQVVDGDLLSWFAPVVVEMDGS</sequence>
<dbReference type="InterPro" id="IPR033647">
    <property type="entry name" value="Aar2_N"/>
</dbReference>
<organism evidence="4">
    <name type="scientific">Aegilops tauschii</name>
    <name type="common">Tausch's goatgrass</name>
    <name type="synonym">Aegilops squarrosa</name>
    <dbReference type="NCBI Taxonomy" id="37682"/>
    <lineage>
        <taxon>Eukaryota</taxon>
        <taxon>Viridiplantae</taxon>
        <taxon>Streptophyta</taxon>
        <taxon>Embryophyta</taxon>
        <taxon>Tracheophyta</taxon>
        <taxon>Spermatophyta</taxon>
        <taxon>Magnoliopsida</taxon>
        <taxon>Liliopsida</taxon>
        <taxon>Poales</taxon>
        <taxon>Poaceae</taxon>
        <taxon>BOP clade</taxon>
        <taxon>Pooideae</taxon>
        <taxon>Triticodae</taxon>
        <taxon>Triticeae</taxon>
        <taxon>Triticinae</taxon>
        <taxon>Aegilops</taxon>
    </lineage>
</organism>
<evidence type="ECO:0000259" key="2">
    <source>
        <dbReference type="Pfam" id="PF05282"/>
    </source>
</evidence>
<proteinExistence type="inferred from homology"/>
<evidence type="ECO:0008006" key="5">
    <source>
        <dbReference type="Google" id="ProtNLM"/>
    </source>
</evidence>
<dbReference type="InterPro" id="IPR038516">
    <property type="entry name" value="AAR2_N_sf"/>
</dbReference>
<dbReference type="InterPro" id="IPR007946">
    <property type="entry name" value="AAR2"/>
</dbReference>
<dbReference type="EnsemblPlants" id="EMT06622">
    <property type="protein sequence ID" value="EMT06622"/>
    <property type="gene ID" value="F775_09819"/>
</dbReference>
<dbReference type="PANTHER" id="PTHR12689">
    <property type="entry name" value="A1 CISTRON SPLICING FACTOR AAR2-RELATED"/>
    <property type="match status" value="1"/>
</dbReference>
<dbReference type="Gene3D" id="2.60.34.20">
    <property type="match status" value="1"/>
</dbReference>
<name>M8BUL2_AEGTA</name>
<evidence type="ECO:0000259" key="3">
    <source>
        <dbReference type="Pfam" id="PF20981"/>
    </source>
</evidence>
<dbReference type="AlphaFoldDB" id="M8BUL2"/>
<dbReference type="PANTHER" id="PTHR12689:SF4">
    <property type="entry name" value="PROTEIN AAR2 HOMOLOG"/>
    <property type="match status" value="1"/>
</dbReference>
<reference evidence="4" key="1">
    <citation type="submission" date="2015-06" db="UniProtKB">
        <authorList>
            <consortium name="EnsemblPlants"/>
        </authorList>
    </citation>
    <scope>IDENTIFICATION</scope>
</reference>
<dbReference type="Pfam" id="PF05282">
    <property type="entry name" value="AAR2"/>
    <property type="match status" value="1"/>
</dbReference>
<dbReference type="Pfam" id="PF20981">
    <property type="entry name" value="AAR2_1st"/>
    <property type="match status" value="1"/>
</dbReference>
<dbReference type="CDD" id="cd13777">
    <property type="entry name" value="Aar2_N"/>
    <property type="match status" value="1"/>
</dbReference>
<evidence type="ECO:0000313" key="4">
    <source>
        <dbReference type="EnsemblPlants" id="EMT06622"/>
    </source>
</evidence>
<dbReference type="InterPro" id="IPR033648">
    <property type="entry name" value="AAR2_C"/>
</dbReference>
<accession>M8BUL2</accession>
<dbReference type="GO" id="GO:0000244">
    <property type="term" value="P:spliceosomal tri-snRNP complex assembly"/>
    <property type="evidence" value="ECO:0007669"/>
    <property type="project" value="TreeGrafter"/>
</dbReference>
<dbReference type="FunFam" id="2.60.34.20:FF:000001">
    <property type="entry name" value="protein AAR2 homolog"/>
    <property type="match status" value="1"/>
</dbReference>
<evidence type="ECO:0000256" key="1">
    <source>
        <dbReference type="ARBA" id="ARBA00006281"/>
    </source>
</evidence>
<dbReference type="CDD" id="cd13778">
    <property type="entry name" value="Aar2_C"/>
    <property type="match status" value="1"/>
</dbReference>
<dbReference type="Gene3D" id="1.25.40.550">
    <property type="entry name" value="Aar2, C-terminal domain-like"/>
    <property type="match status" value="1"/>
</dbReference>
<comment type="similarity">
    <text evidence="1">Belongs to the AAR2 family.</text>
</comment>
<feature type="domain" description="AAR2 C-terminal" evidence="2">
    <location>
        <begin position="206"/>
        <end position="427"/>
    </location>
</feature>
<protein>
    <recommendedName>
        <fullName evidence="5">Protein AAR2 homolog</fullName>
    </recommendedName>
</protein>
<feature type="domain" description="AAR2 N-terminal" evidence="3">
    <location>
        <begin position="25"/>
        <end position="156"/>
    </location>
</feature>